<sequence>MAAIGINRQTEEMSWVSADSKISHDQIEDVESGAKRVQLNEERVILTEQDNKLILRKTDKAILVILVWVYFLQILDKSVLGYGSIFGLRKDTGLVGSQYSLVGSMAPIAQLCWLPFASILIVKVPHRILMSALVFGWGLSQTCMAASKNYAGLLATRFFLGLFEAACLPLFGVITSEWYRRAEQPLRVAAWYGTNGLATIFGSALSYGLGHIPSSTLKSWQIIFLFVGLITVITAPFVYWKLDNDVETARFFNEKERAQAIERLRANNTGIGSHEFKWSHVVEVFVDPKTYLWFSMALLLNVGAAVTNVFGPLILSGLGFDSYVTSLLNIPFGAVQFLVIIISSFAAQKAKLKGAVLAVLMLPVVIGLIVLYVLPRTSANVAPNLVAFYLLAFLFGGNPLLVTWLVGNTAGTTKKSVLMVIYNIGVSVGNIVGPLLFTTADAPSYLPGLRAVLGMFIAMVAFIFAQWALLIMMNNSQEKKRVANGKPAKITDRSMTNTYSAQDEIEDGNGAAALHDLTDRKNDEFVYIY</sequence>
<dbReference type="GeneID" id="19901248"/>
<feature type="transmembrane region" description="Helical" evidence="7">
    <location>
        <begin position="100"/>
        <end position="121"/>
    </location>
</feature>
<feature type="transmembrane region" description="Helical" evidence="7">
    <location>
        <begin position="220"/>
        <end position="240"/>
    </location>
</feature>
<feature type="transmembrane region" description="Helical" evidence="7">
    <location>
        <begin position="354"/>
        <end position="374"/>
    </location>
</feature>
<feature type="transmembrane region" description="Helical" evidence="7">
    <location>
        <begin position="61"/>
        <end position="80"/>
    </location>
</feature>
<evidence type="ECO:0000256" key="1">
    <source>
        <dbReference type="ARBA" id="ARBA00004141"/>
    </source>
</evidence>
<dbReference type="Proteomes" id="UP000016924">
    <property type="component" value="Unassembled WGS sequence"/>
</dbReference>
<dbReference type="SUPFAM" id="SSF103473">
    <property type="entry name" value="MFS general substrate transporter"/>
    <property type="match status" value="1"/>
</dbReference>
<comment type="subcellular location">
    <subcellularLocation>
        <location evidence="1">Membrane</location>
        <topology evidence="1">Multi-pass membrane protein</topology>
    </subcellularLocation>
</comment>
<dbReference type="RefSeq" id="XP_007780021.1">
    <property type="nucleotide sequence ID" value="XM_007781831.1"/>
</dbReference>
<keyword evidence="5 7" id="KW-0472">Membrane</keyword>
<dbReference type="EMBL" id="JH767569">
    <property type="protein sequence ID" value="EON64704.1"/>
    <property type="molecule type" value="Genomic_DNA"/>
</dbReference>
<feature type="transmembrane region" description="Helical" evidence="7">
    <location>
        <begin position="291"/>
        <end position="315"/>
    </location>
</feature>
<feature type="transmembrane region" description="Helical" evidence="7">
    <location>
        <begin position="128"/>
        <end position="147"/>
    </location>
</feature>
<dbReference type="Gene3D" id="1.20.1250.20">
    <property type="entry name" value="MFS general substrate transporter like domains"/>
    <property type="match status" value="2"/>
</dbReference>
<evidence type="ECO:0000256" key="7">
    <source>
        <dbReference type="SAM" id="Phobius"/>
    </source>
</evidence>
<keyword evidence="3 7" id="KW-0812">Transmembrane</keyword>
<keyword evidence="2" id="KW-0813">Transport</keyword>
<comment type="similarity">
    <text evidence="6">Belongs to the major facilitator superfamily. Allantoate permease family.</text>
</comment>
<reference evidence="10" key="1">
    <citation type="submission" date="2012-06" db="EMBL/GenBank/DDBJ databases">
        <title>The genome sequence of Coniosporium apollinis CBS 100218.</title>
        <authorList>
            <consortium name="The Broad Institute Genome Sequencing Platform"/>
            <person name="Cuomo C."/>
            <person name="Gorbushina A."/>
            <person name="Noack S."/>
            <person name="Walker B."/>
            <person name="Young S.K."/>
            <person name="Zeng Q."/>
            <person name="Gargeya S."/>
            <person name="Fitzgerald M."/>
            <person name="Haas B."/>
            <person name="Abouelleil A."/>
            <person name="Alvarado L."/>
            <person name="Arachchi H.M."/>
            <person name="Berlin A.M."/>
            <person name="Chapman S.B."/>
            <person name="Goldberg J."/>
            <person name="Griggs A."/>
            <person name="Gujja S."/>
            <person name="Hansen M."/>
            <person name="Howarth C."/>
            <person name="Imamovic A."/>
            <person name="Larimer J."/>
            <person name="McCowan C."/>
            <person name="Montmayeur A."/>
            <person name="Murphy C."/>
            <person name="Neiman D."/>
            <person name="Pearson M."/>
            <person name="Priest M."/>
            <person name="Roberts A."/>
            <person name="Saif S."/>
            <person name="Shea T."/>
            <person name="Sisk P."/>
            <person name="Sykes S."/>
            <person name="Wortman J."/>
            <person name="Nusbaum C."/>
            <person name="Birren B."/>
        </authorList>
    </citation>
    <scope>NUCLEOTIDE SEQUENCE [LARGE SCALE GENOMIC DNA]</scope>
    <source>
        <strain evidence="10">CBS 100218</strain>
    </source>
</reference>
<dbReference type="GO" id="GO:0022857">
    <property type="term" value="F:transmembrane transporter activity"/>
    <property type="evidence" value="ECO:0007669"/>
    <property type="project" value="InterPro"/>
</dbReference>
<protein>
    <recommendedName>
        <fullName evidence="8">Major facilitator superfamily (MFS) profile domain-containing protein</fullName>
    </recommendedName>
</protein>
<name>R7YSB4_CONA1</name>
<dbReference type="HOGENOM" id="CLU_001265_0_5_1"/>
<evidence type="ECO:0000259" key="8">
    <source>
        <dbReference type="PROSITE" id="PS50850"/>
    </source>
</evidence>
<feature type="transmembrane region" description="Helical" evidence="7">
    <location>
        <begin position="418"/>
        <end position="437"/>
    </location>
</feature>
<evidence type="ECO:0000256" key="3">
    <source>
        <dbReference type="ARBA" id="ARBA00022692"/>
    </source>
</evidence>
<dbReference type="InterPro" id="IPR011701">
    <property type="entry name" value="MFS"/>
</dbReference>
<feature type="transmembrane region" description="Helical" evidence="7">
    <location>
        <begin position="327"/>
        <end position="347"/>
    </location>
</feature>
<keyword evidence="4 7" id="KW-1133">Transmembrane helix</keyword>
<dbReference type="InterPro" id="IPR036259">
    <property type="entry name" value="MFS_trans_sf"/>
</dbReference>
<accession>R7YSB4</accession>
<feature type="transmembrane region" description="Helical" evidence="7">
    <location>
        <begin position="386"/>
        <end position="406"/>
    </location>
</feature>
<feature type="domain" description="Major facilitator superfamily (MFS) profile" evidence="8">
    <location>
        <begin position="62"/>
        <end position="478"/>
    </location>
</feature>
<feature type="transmembrane region" description="Helical" evidence="7">
    <location>
        <begin position="449"/>
        <end position="471"/>
    </location>
</feature>
<organism evidence="9 10">
    <name type="scientific">Coniosporium apollinis (strain CBS 100218)</name>
    <name type="common">Rock-inhabiting black yeast</name>
    <dbReference type="NCBI Taxonomy" id="1168221"/>
    <lineage>
        <taxon>Eukaryota</taxon>
        <taxon>Fungi</taxon>
        <taxon>Dikarya</taxon>
        <taxon>Ascomycota</taxon>
        <taxon>Pezizomycotina</taxon>
        <taxon>Dothideomycetes</taxon>
        <taxon>Dothideomycetes incertae sedis</taxon>
        <taxon>Coniosporium</taxon>
    </lineage>
</organism>
<dbReference type="FunFam" id="1.20.1250.20:FF:000064">
    <property type="entry name" value="MFS allantoate transporter"/>
    <property type="match status" value="1"/>
</dbReference>
<evidence type="ECO:0000313" key="10">
    <source>
        <dbReference type="Proteomes" id="UP000016924"/>
    </source>
</evidence>
<gene>
    <name evidence="9" type="ORF">W97_03937</name>
</gene>
<feature type="transmembrane region" description="Helical" evidence="7">
    <location>
        <begin position="188"/>
        <end position="208"/>
    </location>
</feature>
<dbReference type="eggNOG" id="KOG2533">
    <property type="taxonomic scope" value="Eukaryota"/>
</dbReference>
<evidence type="ECO:0000256" key="6">
    <source>
        <dbReference type="ARBA" id="ARBA00037968"/>
    </source>
</evidence>
<dbReference type="PANTHER" id="PTHR43791:SF16">
    <property type="entry name" value="TRANSPORTER, PUTATIVE (AFU_ORTHOLOGUE AFUA_3G01840)-RELATED"/>
    <property type="match status" value="1"/>
</dbReference>
<dbReference type="PANTHER" id="PTHR43791">
    <property type="entry name" value="PERMEASE-RELATED"/>
    <property type="match status" value="1"/>
</dbReference>
<dbReference type="Pfam" id="PF07690">
    <property type="entry name" value="MFS_1"/>
    <property type="match status" value="1"/>
</dbReference>
<proteinExistence type="inferred from homology"/>
<evidence type="ECO:0000256" key="4">
    <source>
        <dbReference type="ARBA" id="ARBA00022989"/>
    </source>
</evidence>
<evidence type="ECO:0000256" key="5">
    <source>
        <dbReference type="ARBA" id="ARBA00023136"/>
    </source>
</evidence>
<dbReference type="OMA" id="EDSKRIC"/>
<dbReference type="OrthoDB" id="4454541at2759"/>
<keyword evidence="10" id="KW-1185">Reference proteome</keyword>
<dbReference type="STRING" id="1168221.R7YSB4"/>
<dbReference type="AlphaFoldDB" id="R7YSB4"/>
<dbReference type="InterPro" id="IPR020846">
    <property type="entry name" value="MFS_dom"/>
</dbReference>
<feature type="transmembrane region" description="Helical" evidence="7">
    <location>
        <begin position="153"/>
        <end position="176"/>
    </location>
</feature>
<dbReference type="GO" id="GO:0016020">
    <property type="term" value="C:membrane"/>
    <property type="evidence" value="ECO:0007669"/>
    <property type="project" value="UniProtKB-SubCell"/>
</dbReference>
<evidence type="ECO:0000313" key="9">
    <source>
        <dbReference type="EMBL" id="EON64704.1"/>
    </source>
</evidence>
<dbReference type="PROSITE" id="PS50850">
    <property type="entry name" value="MFS"/>
    <property type="match status" value="1"/>
</dbReference>
<evidence type="ECO:0000256" key="2">
    <source>
        <dbReference type="ARBA" id="ARBA00022448"/>
    </source>
</evidence>